<comment type="caution">
    <text evidence="3">The sequence shown here is derived from an EMBL/GenBank/DDBJ whole genome shotgun (WGS) entry which is preliminary data.</text>
</comment>
<dbReference type="AlphaFoldDB" id="A0A9P9D3P2"/>
<dbReference type="EMBL" id="JAGMWT010000023">
    <property type="protein sequence ID" value="KAH7111839.1"/>
    <property type="molecule type" value="Genomic_DNA"/>
</dbReference>
<reference evidence="3" key="1">
    <citation type="journal article" date="2021" name="Nat. Commun.">
        <title>Genetic determinants of endophytism in the Arabidopsis root mycobiome.</title>
        <authorList>
            <person name="Mesny F."/>
            <person name="Miyauchi S."/>
            <person name="Thiergart T."/>
            <person name="Pickel B."/>
            <person name="Atanasova L."/>
            <person name="Karlsson M."/>
            <person name="Huettel B."/>
            <person name="Barry K.W."/>
            <person name="Haridas S."/>
            <person name="Chen C."/>
            <person name="Bauer D."/>
            <person name="Andreopoulos W."/>
            <person name="Pangilinan J."/>
            <person name="LaButti K."/>
            <person name="Riley R."/>
            <person name="Lipzen A."/>
            <person name="Clum A."/>
            <person name="Drula E."/>
            <person name="Henrissat B."/>
            <person name="Kohler A."/>
            <person name="Grigoriev I.V."/>
            <person name="Martin F.M."/>
            <person name="Hacquard S."/>
        </authorList>
    </citation>
    <scope>NUCLEOTIDE SEQUENCE</scope>
    <source>
        <strain evidence="3">MPI-CAGE-CH-0243</strain>
    </source>
</reference>
<keyword evidence="4" id="KW-1185">Reference proteome</keyword>
<keyword evidence="1" id="KW-0812">Transmembrane</keyword>
<keyword evidence="1" id="KW-0472">Membrane</keyword>
<evidence type="ECO:0000259" key="2">
    <source>
        <dbReference type="Pfam" id="PF00957"/>
    </source>
</evidence>
<feature type="transmembrane region" description="Helical" evidence="1">
    <location>
        <begin position="20"/>
        <end position="41"/>
    </location>
</feature>
<dbReference type="Gene3D" id="1.20.5.110">
    <property type="match status" value="1"/>
</dbReference>
<evidence type="ECO:0000313" key="3">
    <source>
        <dbReference type="EMBL" id="KAH7111839.1"/>
    </source>
</evidence>
<organism evidence="3 4">
    <name type="scientific">Dendryphion nanum</name>
    <dbReference type="NCBI Taxonomy" id="256645"/>
    <lineage>
        <taxon>Eukaryota</taxon>
        <taxon>Fungi</taxon>
        <taxon>Dikarya</taxon>
        <taxon>Ascomycota</taxon>
        <taxon>Pezizomycotina</taxon>
        <taxon>Dothideomycetes</taxon>
        <taxon>Pleosporomycetidae</taxon>
        <taxon>Pleosporales</taxon>
        <taxon>Torulaceae</taxon>
        <taxon>Dendryphion</taxon>
    </lineage>
</organism>
<dbReference type="InterPro" id="IPR042855">
    <property type="entry name" value="V_SNARE_CC"/>
</dbReference>
<keyword evidence="1" id="KW-1133">Transmembrane helix</keyword>
<protein>
    <recommendedName>
        <fullName evidence="2">V-SNARE coiled-coil homology domain-containing protein</fullName>
    </recommendedName>
</protein>
<evidence type="ECO:0000256" key="1">
    <source>
        <dbReference type="SAM" id="Phobius"/>
    </source>
</evidence>
<dbReference type="Pfam" id="PF00957">
    <property type="entry name" value="Synaptobrevin"/>
    <property type="match status" value="1"/>
</dbReference>
<accession>A0A9P9D3P2</accession>
<feature type="domain" description="V-SNARE coiled-coil homology" evidence="2">
    <location>
        <begin position="3"/>
        <end position="34"/>
    </location>
</feature>
<name>A0A9P9D3P2_9PLEO</name>
<dbReference type="Proteomes" id="UP000700596">
    <property type="component" value="Unassembled WGS sequence"/>
</dbReference>
<proteinExistence type="predicted"/>
<evidence type="ECO:0000313" key="4">
    <source>
        <dbReference type="Proteomes" id="UP000700596"/>
    </source>
</evidence>
<sequence>GIHRDADRMREEMWWKDMRIRVCFVIGVLILLVLVGIPSNLLSPIHYLSAL</sequence>
<feature type="non-terminal residue" evidence="3">
    <location>
        <position position="1"/>
    </location>
</feature>
<gene>
    <name evidence="3" type="ORF">B0J11DRAFT_447306</name>
</gene>